<comment type="caution">
    <text evidence="1">The sequence shown here is derived from an EMBL/GenBank/DDBJ whole genome shotgun (WGS) entry which is preliminary data.</text>
</comment>
<dbReference type="AlphaFoldDB" id="C7H5Y6"/>
<dbReference type="Proteomes" id="UP000004619">
    <property type="component" value="Unassembled WGS sequence"/>
</dbReference>
<name>C7H5Y6_FAED2</name>
<keyword evidence="2" id="KW-1185">Reference proteome</keyword>
<evidence type="ECO:0000313" key="2">
    <source>
        <dbReference type="Proteomes" id="UP000004619"/>
    </source>
</evidence>
<dbReference type="EMBL" id="ACOP02000046">
    <property type="protein sequence ID" value="EEU96690.1"/>
    <property type="molecule type" value="Genomic_DNA"/>
</dbReference>
<accession>C7H5Y6</accession>
<dbReference type="HOGENOM" id="CLU_3043587_0_0_9"/>
<proteinExistence type="predicted"/>
<evidence type="ECO:0000313" key="1">
    <source>
        <dbReference type="EMBL" id="EEU96690.1"/>
    </source>
</evidence>
<reference evidence="1" key="1">
    <citation type="submission" date="2009-08" db="EMBL/GenBank/DDBJ databases">
        <authorList>
            <person name="Weinstock G."/>
            <person name="Sodergren E."/>
            <person name="Clifton S."/>
            <person name="Fulton L."/>
            <person name="Fulton B."/>
            <person name="Courtney L."/>
            <person name="Fronick C."/>
            <person name="Harrison M."/>
            <person name="Strong C."/>
            <person name="Farmer C."/>
            <person name="Delahaunty K."/>
            <person name="Markovic C."/>
            <person name="Hall O."/>
            <person name="Minx P."/>
            <person name="Tomlinson C."/>
            <person name="Mitreva M."/>
            <person name="Nelson J."/>
            <person name="Hou S."/>
            <person name="Wollam A."/>
            <person name="Pepin K.H."/>
            <person name="Johnson M."/>
            <person name="Bhonagiri V."/>
            <person name="Nash W.E."/>
            <person name="Warren W."/>
            <person name="Chinwalla A."/>
            <person name="Mardis E.R."/>
            <person name="Wilson R.K."/>
        </authorList>
    </citation>
    <scope>NUCLEOTIDE SEQUENCE [LARGE SCALE GENOMIC DNA]</scope>
    <source>
        <strain evidence="1">A2-165</strain>
    </source>
</reference>
<dbReference type="STRING" id="411483.FAEPRAA2165_01710"/>
<gene>
    <name evidence="1" type="ORF">FAEPRAA2165_01710</name>
</gene>
<protein>
    <submittedName>
        <fullName evidence="1">Uncharacterized protein</fullName>
    </submittedName>
</protein>
<organism evidence="1 2">
    <name type="scientific">Faecalibacterium duncaniae (strain DSM 17677 / JCM 31915 / A2-165)</name>
    <name type="common">Faecalibacterium prausnitzii</name>
    <dbReference type="NCBI Taxonomy" id="411483"/>
    <lineage>
        <taxon>Bacteria</taxon>
        <taxon>Bacillati</taxon>
        <taxon>Bacillota</taxon>
        <taxon>Clostridia</taxon>
        <taxon>Eubacteriales</taxon>
        <taxon>Oscillospiraceae</taxon>
        <taxon>Faecalibacterium</taxon>
    </lineage>
</organism>
<sequence>MNGLTLSVSADALPPLPKGEALAIHAKLLVLSKALPLGELDAKRPERVSQLKCL</sequence>